<keyword evidence="3" id="KW-1185">Reference proteome</keyword>
<gene>
    <name evidence="2" type="ORF">C3920_06145</name>
</gene>
<dbReference type="Proteomes" id="UP000248116">
    <property type="component" value="Unassembled WGS sequence"/>
</dbReference>
<comment type="caution">
    <text evidence="2">The sequence shown here is derived from an EMBL/GenBank/DDBJ whole genome shotgun (WGS) entry which is preliminary data.</text>
</comment>
<dbReference type="EMBL" id="PRCW01000044">
    <property type="protein sequence ID" value="PYD48218.1"/>
    <property type="molecule type" value="Genomic_DNA"/>
</dbReference>
<evidence type="ECO:0000313" key="2">
    <source>
        <dbReference type="EMBL" id="PYD48218.1"/>
    </source>
</evidence>
<evidence type="ECO:0000256" key="1">
    <source>
        <dbReference type="SAM" id="Phobius"/>
    </source>
</evidence>
<accession>A0ABX5P374</accession>
<sequence>MHDRCNIAKSPVPRPGFSFALPETSIFVTPGHRARTVPPIIISAMAGGTFFLIPIPFHAHTDRRGRKRHGLILFYT</sequence>
<keyword evidence="1" id="KW-0472">Membrane</keyword>
<name>A0ABX5P374_9PROT</name>
<proteinExistence type="predicted"/>
<keyword evidence="1" id="KW-1133">Transmembrane helix</keyword>
<protein>
    <submittedName>
        <fullName evidence="2">Uncharacterized protein</fullName>
    </submittedName>
</protein>
<feature type="transmembrane region" description="Helical" evidence="1">
    <location>
        <begin position="40"/>
        <end position="59"/>
    </location>
</feature>
<organism evidence="2 3">
    <name type="scientific">Novacetimonas pomaceti</name>
    <dbReference type="NCBI Taxonomy" id="2021998"/>
    <lineage>
        <taxon>Bacteria</taxon>
        <taxon>Pseudomonadati</taxon>
        <taxon>Pseudomonadota</taxon>
        <taxon>Alphaproteobacteria</taxon>
        <taxon>Acetobacterales</taxon>
        <taxon>Acetobacteraceae</taxon>
        <taxon>Novacetimonas</taxon>
    </lineage>
</organism>
<keyword evidence="1" id="KW-0812">Transmembrane</keyword>
<reference evidence="2 3" key="1">
    <citation type="submission" date="2018-02" db="EMBL/GenBank/DDBJ databases">
        <authorList>
            <person name="Skraban J."/>
            <person name="Trcek J."/>
        </authorList>
    </citation>
    <scope>NUCLEOTIDE SEQUENCE [LARGE SCALE GENOMIC DNA]</scope>
    <source>
        <strain evidence="2 3">AV446</strain>
    </source>
</reference>
<evidence type="ECO:0000313" key="3">
    <source>
        <dbReference type="Proteomes" id="UP000248116"/>
    </source>
</evidence>